<reference evidence="1" key="1">
    <citation type="submission" date="2022-02" db="EMBL/GenBank/DDBJ databases">
        <title>Coral-associated bacteria.</title>
        <authorList>
            <person name="Tang K."/>
            <person name="Wang X."/>
        </authorList>
    </citation>
    <scope>NUCLEOTIDE SEQUENCE</scope>
    <source>
        <strain evidence="1">SCSIO 43006</strain>
    </source>
</reference>
<keyword evidence="2" id="KW-1185">Reference proteome</keyword>
<proteinExistence type="predicted"/>
<sequence>MKEISAEEYELLGLFEREPERQGLDDLWLFDDSVYTATQENLKLTVAIHPYHKDVRIILWLGDREVYEYSAMDVQDIKVHKDSLRIDINPNQAININIRPLIDIKHEATKT</sequence>
<dbReference type="RefSeq" id="WP_252081944.1">
    <property type="nucleotide sequence ID" value="NZ_CP092418.1"/>
</dbReference>
<evidence type="ECO:0000313" key="1">
    <source>
        <dbReference type="EMBL" id="USD19851.1"/>
    </source>
</evidence>
<dbReference type="Proteomes" id="UP001055658">
    <property type="component" value="Chromosome"/>
</dbReference>
<accession>A0ABY4V8X3</accession>
<protein>
    <submittedName>
        <fullName evidence="1">Uncharacterized protein</fullName>
    </submittedName>
</protein>
<evidence type="ECO:0000313" key="2">
    <source>
        <dbReference type="Proteomes" id="UP001055658"/>
    </source>
</evidence>
<organism evidence="1 2">
    <name type="scientific">Microbulbifer variabilis</name>
    <dbReference type="NCBI Taxonomy" id="266805"/>
    <lineage>
        <taxon>Bacteria</taxon>
        <taxon>Pseudomonadati</taxon>
        <taxon>Pseudomonadota</taxon>
        <taxon>Gammaproteobacteria</taxon>
        <taxon>Cellvibrionales</taxon>
        <taxon>Microbulbiferaceae</taxon>
        <taxon>Microbulbifer</taxon>
    </lineage>
</organism>
<gene>
    <name evidence="1" type="ORF">MJO52_12240</name>
</gene>
<name>A0ABY4V8X3_9GAMM</name>
<dbReference type="EMBL" id="CP092418">
    <property type="protein sequence ID" value="USD19851.1"/>
    <property type="molecule type" value="Genomic_DNA"/>
</dbReference>